<proteinExistence type="predicted"/>
<dbReference type="GeneID" id="25267610"/>
<name>A0A066WL27_TILAU</name>
<dbReference type="RefSeq" id="XP_013244656.1">
    <property type="nucleotide sequence ID" value="XM_013389202.1"/>
</dbReference>
<reference evidence="2 3" key="1">
    <citation type="submission" date="2014-05" db="EMBL/GenBank/DDBJ databases">
        <title>Draft genome sequence of a rare smut relative, Tilletiaria anomala UBC 951.</title>
        <authorList>
            <consortium name="DOE Joint Genome Institute"/>
            <person name="Toome M."/>
            <person name="Kuo A."/>
            <person name="Henrissat B."/>
            <person name="Lipzen A."/>
            <person name="Tritt A."/>
            <person name="Yoshinaga Y."/>
            <person name="Zane M."/>
            <person name="Barry K."/>
            <person name="Grigoriev I.V."/>
            <person name="Spatafora J.W."/>
            <person name="Aimea M.C."/>
        </authorList>
    </citation>
    <scope>NUCLEOTIDE SEQUENCE [LARGE SCALE GENOMIC DNA]</scope>
    <source>
        <strain evidence="2 3">UBC 951</strain>
    </source>
</reference>
<dbReference type="HOGENOM" id="CLU_1157074_0_0_1"/>
<evidence type="ECO:0000313" key="3">
    <source>
        <dbReference type="Proteomes" id="UP000027361"/>
    </source>
</evidence>
<feature type="region of interest" description="Disordered" evidence="1">
    <location>
        <begin position="1"/>
        <end position="101"/>
    </location>
</feature>
<evidence type="ECO:0000313" key="2">
    <source>
        <dbReference type="EMBL" id="KDN51320.1"/>
    </source>
</evidence>
<feature type="region of interest" description="Disordered" evidence="1">
    <location>
        <begin position="115"/>
        <end position="136"/>
    </location>
</feature>
<feature type="compositionally biased region" description="Polar residues" evidence="1">
    <location>
        <begin position="1"/>
        <end position="16"/>
    </location>
</feature>
<feature type="compositionally biased region" description="Polar residues" evidence="1">
    <location>
        <begin position="79"/>
        <end position="91"/>
    </location>
</feature>
<protein>
    <submittedName>
        <fullName evidence="2">Uncharacterized protein</fullName>
    </submittedName>
</protein>
<sequence>MNGGTAQSHCAQNRTGDYSVHRAGTNRPILPIFGGSPDRDGWSDQGKLPPLRPDYAPSQWNAPDGTLSGDAPRAAECSGWSTTPPLGQPSSARDHQGDGDTAAEIRSERLLDAAHSDWSPEPEPHAGAHGGQGHASYASQRIYGPEYRNRSVAWTRERKDHLHLQLPPLLIAAGHRKRKVRVHHKPHHPPLPRRQRDAPPDMTLTFLLRNAVSKTSGTRRRRYEGDAVPVVFLVIITMAA</sequence>
<keyword evidence="3" id="KW-1185">Reference proteome</keyword>
<dbReference type="InParanoid" id="A0A066WL27"/>
<evidence type="ECO:0000256" key="1">
    <source>
        <dbReference type="SAM" id="MobiDB-lite"/>
    </source>
</evidence>
<comment type="caution">
    <text evidence="2">The sequence shown here is derived from an EMBL/GenBank/DDBJ whole genome shotgun (WGS) entry which is preliminary data.</text>
</comment>
<dbReference type="EMBL" id="JMSN01000017">
    <property type="protein sequence ID" value="KDN51320.1"/>
    <property type="molecule type" value="Genomic_DNA"/>
</dbReference>
<feature type="compositionally biased region" description="Basic and acidic residues" evidence="1">
    <location>
        <begin position="92"/>
        <end position="101"/>
    </location>
</feature>
<accession>A0A066WL27</accession>
<organism evidence="2 3">
    <name type="scientific">Tilletiaria anomala (strain ATCC 24038 / CBS 436.72 / UBC 951)</name>
    <dbReference type="NCBI Taxonomy" id="1037660"/>
    <lineage>
        <taxon>Eukaryota</taxon>
        <taxon>Fungi</taxon>
        <taxon>Dikarya</taxon>
        <taxon>Basidiomycota</taxon>
        <taxon>Ustilaginomycotina</taxon>
        <taxon>Exobasidiomycetes</taxon>
        <taxon>Georgefischeriales</taxon>
        <taxon>Tilletiariaceae</taxon>
        <taxon>Tilletiaria</taxon>
    </lineage>
</organism>
<dbReference type="Proteomes" id="UP000027361">
    <property type="component" value="Unassembled WGS sequence"/>
</dbReference>
<dbReference type="AlphaFoldDB" id="A0A066WL27"/>
<gene>
    <name evidence="2" type="ORF">K437DRAFT_55707</name>
</gene>